<dbReference type="EMBL" id="BAAANN010000024">
    <property type="protein sequence ID" value="GAA1973686.1"/>
    <property type="molecule type" value="Genomic_DNA"/>
</dbReference>
<dbReference type="InterPro" id="IPR003673">
    <property type="entry name" value="CoA-Trfase_fam_III"/>
</dbReference>
<dbReference type="PANTHER" id="PTHR48228">
    <property type="entry name" value="SUCCINYL-COA--D-CITRAMALATE COA-TRANSFERASE"/>
    <property type="match status" value="1"/>
</dbReference>
<reference evidence="1 2" key="1">
    <citation type="journal article" date="2019" name="Int. J. Syst. Evol. Microbiol.">
        <title>The Global Catalogue of Microorganisms (GCM) 10K type strain sequencing project: providing services to taxonomists for standard genome sequencing and annotation.</title>
        <authorList>
            <consortium name="The Broad Institute Genomics Platform"/>
            <consortium name="The Broad Institute Genome Sequencing Center for Infectious Disease"/>
            <person name="Wu L."/>
            <person name="Ma J."/>
        </authorList>
    </citation>
    <scope>NUCLEOTIDE SEQUENCE [LARGE SCALE GENOMIC DNA]</scope>
    <source>
        <strain evidence="1 2">JCM 14545</strain>
    </source>
</reference>
<dbReference type="SUPFAM" id="SSF89796">
    <property type="entry name" value="CoA-transferase family III (CaiB/BaiF)"/>
    <property type="match status" value="2"/>
</dbReference>
<dbReference type="InterPro" id="IPR023606">
    <property type="entry name" value="CoA-Trfase_III_dom_1_sf"/>
</dbReference>
<dbReference type="Pfam" id="PF02515">
    <property type="entry name" value="CoA_transf_3"/>
    <property type="match status" value="2"/>
</dbReference>
<proteinExistence type="predicted"/>
<name>A0ABN2RRK7_9PSEU</name>
<evidence type="ECO:0000313" key="1">
    <source>
        <dbReference type="EMBL" id="GAA1973686.1"/>
    </source>
</evidence>
<organism evidence="1 2">
    <name type="scientific">Amycolatopsis minnesotensis</name>
    <dbReference type="NCBI Taxonomy" id="337894"/>
    <lineage>
        <taxon>Bacteria</taxon>
        <taxon>Bacillati</taxon>
        <taxon>Actinomycetota</taxon>
        <taxon>Actinomycetes</taxon>
        <taxon>Pseudonocardiales</taxon>
        <taxon>Pseudonocardiaceae</taxon>
        <taxon>Amycolatopsis</taxon>
    </lineage>
</organism>
<evidence type="ECO:0008006" key="3">
    <source>
        <dbReference type="Google" id="ProtNLM"/>
    </source>
</evidence>
<sequence>MTVAPGVRDTLDWAGPVDLPLDDDTAVQAACGLMHVHGRKSGRPLPLGVDYATTVAGLLASHGRLAVAIGRERGQEVRAAHTSAAQGALLAVCQYLAAATCAEDRPEPLGTGGPPFVSADGIRFEVETLAAEDWQRFWSRLDADPVAVRRAWRPFQLRFATATCPLPAELAHAARRRAFAELANTGQSSGLSVLAVRDSPVPPVTVPRWDIQPCGRHGPVASYHREGLPLSGIAVVESTSRVQGPLAGHVLRLLGADVLRVEPPGGDPMRGVPPLAGARSARFRALNDGKRAVDLDLKSAAGRAGVLELVADAEVFLHNWRPGRASALGLTAEDLTAVRPGLVAAAASGWGGQLGPNPPLGTDFLVQAHSGLAAAIRPANEPAAPSLMTVTDVLGGLVCAEGVLTALLASLRTGIGSRVESSLLSSALVLRPSSRPMWTEWDRPQETADGYLSIGPAGREKVAAVLGAASFGDRTSDDWVARFADAGVAATAVCTDLRLLAADPRFARALDWDGYAFPRSPWTFS</sequence>
<evidence type="ECO:0000313" key="2">
    <source>
        <dbReference type="Proteomes" id="UP001501116"/>
    </source>
</evidence>
<gene>
    <name evidence="1" type="ORF">GCM10009754_55800</name>
</gene>
<dbReference type="RefSeq" id="WP_344425123.1">
    <property type="nucleotide sequence ID" value="NZ_BAAANN010000024.1"/>
</dbReference>
<dbReference type="Proteomes" id="UP001501116">
    <property type="component" value="Unassembled WGS sequence"/>
</dbReference>
<keyword evidence="2" id="KW-1185">Reference proteome</keyword>
<dbReference type="PANTHER" id="PTHR48228:SF5">
    <property type="entry name" value="ALPHA-METHYLACYL-COA RACEMASE"/>
    <property type="match status" value="1"/>
</dbReference>
<dbReference type="Gene3D" id="3.40.50.10540">
    <property type="entry name" value="Crotonobetainyl-coa:carnitine coa-transferase, domain 1"/>
    <property type="match status" value="2"/>
</dbReference>
<dbReference type="InterPro" id="IPR050509">
    <property type="entry name" value="CoA-transferase_III"/>
</dbReference>
<accession>A0ABN2RRK7</accession>
<protein>
    <recommendedName>
        <fullName evidence="3">CoA transferase family III</fullName>
    </recommendedName>
</protein>
<comment type="caution">
    <text evidence="1">The sequence shown here is derived from an EMBL/GenBank/DDBJ whole genome shotgun (WGS) entry which is preliminary data.</text>
</comment>